<dbReference type="GeneID" id="97239383"/>
<name>A0A162LH07_9PROT</name>
<dbReference type="Proteomes" id="UP000075787">
    <property type="component" value="Unassembled WGS sequence"/>
</dbReference>
<evidence type="ECO:0000313" key="4">
    <source>
        <dbReference type="Proteomes" id="UP000257706"/>
    </source>
</evidence>
<accession>A0A162LH07</accession>
<dbReference type="AlphaFoldDB" id="A0A162LH07"/>
<dbReference type="Proteomes" id="UP000257706">
    <property type="component" value="Unassembled WGS sequence"/>
</dbReference>
<dbReference type="EMBL" id="LPZR01000076">
    <property type="protein sequence ID" value="KYO54924.1"/>
    <property type="molecule type" value="Genomic_DNA"/>
</dbReference>
<comment type="caution">
    <text evidence="2">The sequence shown here is derived from an EMBL/GenBank/DDBJ whole genome shotgun (WGS) entry which is preliminary data.</text>
</comment>
<evidence type="ECO:0000313" key="2">
    <source>
        <dbReference type="EMBL" id="KYO54924.1"/>
    </source>
</evidence>
<evidence type="ECO:0000313" key="1">
    <source>
        <dbReference type="EMBL" id="HAE50582.1"/>
    </source>
</evidence>
<proteinExistence type="predicted"/>
<sequence>MLKLRIADRLEFTARVSVEMPNERGGFDRASFTARFEMLPDTEIDAIRRSAQEAGENEDKALMRRALIGWENDLQDAETGEPIAFSDDNRDLLLALLPVRNAVAHAYFASISNGMIRRKN</sequence>
<gene>
    <name evidence="2" type="ORF">AUP44_24545</name>
    <name evidence="1" type="ORF">DCK97_24520</name>
</gene>
<dbReference type="EMBL" id="DMAI01000397">
    <property type="protein sequence ID" value="HAE50582.1"/>
    <property type="molecule type" value="Genomic_DNA"/>
</dbReference>
<organism evidence="2 3">
    <name type="scientific">Tistrella mobilis</name>
    <dbReference type="NCBI Taxonomy" id="171437"/>
    <lineage>
        <taxon>Bacteria</taxon>
        <taxon>Pseudomonadati</taxon>
        <taxon>Pseudomonadota</taxon>
        <taxon>Alphaproteobacteria</taxon>
        <taxon>Geminicoccales</taxon>
        <taxon>Geminicoccaceae</taxon>
        <taxon>Tistrella</taxon>
    </lineage>
</organism>
<dbReference type="RefSeq" id="WP_062762621.1">
    <property type="nucleotide sequence ID" value="NZ_CP121024.1"/>
</dbReference>
<evidence type="ECO:0000313" key="3">
    <source>
        <dbReference type="Proteomes" id="UP000075787"/>
    </source>
</evidence>
<dbReference type="OrthoDB" id="9784149at2"/>
<reference evidence="1 4" key="2">
    <citation type="journal article" date="2018" name="Nat. Biotechnol.">
        <title>A standardized bacterial taxonomy based on genome phylogeny substantially revises the tree of life.</title>
        <authorList>
            <person name="Parks D.H."/>
            <person name="Chuvochina M."/>
            <person name="Waite D.W."/>
            <person name="Rinke C."/>
            <person name="Skarshewski A."/>
            <person name="Chaumeil P.A."/>
            <person name="Hugenholtz P."/>
        </authorList>
    </citation>
    <scope>NUCLEOTIDE SEQUENCE [LARGE SCALE GENOMIC DNA]</scope>
    <source>
        <strain evidence="1">UBA8739</strain>
    </source>
</reference>
<reference evidence="2 3" key="1">
    <citation type="submission" date="2015-12" db="EMBL/GenBank/DDBJ databases">
        <title>Genome sequence of Tistrella mobilis MCCC 1A02139.</title>
        <authorList>
            <person name="Lu L."/>
            <person name="Lai Q."/>
            <person name="Shao Z."/>
            <person name="Qian P."/>
        </authorList>
    </citation>
    <scope>NUCLEOTIDE SEQUENCE [LARGE SCALE GENOMIC DNA]</scope>
    <source>
        <strain evidence="2 3">MCCC 1A02139</strain>
    </source>
</reference>
<protein>
    <submittedName>
        <fullName evidence="2">Uncharacterized protein</fullName>
    </submittedName>
</protein>